<dbReference type="InterPro" id="IPR017896">
    <property type="entry name" value="4Fe4S_Fe-S-bd"/>
</dbReference>
<evidence type="ECO:0000313" key="7">
    <source>
        <dbReference type="EMBL" id="TYP57663.1"/>
    </source>
</evidence>
<evidence type="ECO:0000313" key="8">
    <source>
        <dbReference type="Proteomes" id="UP000322294"/>
    </source>
</evidence>
<dbReference type="GO" id="GO:0046872">
    <property type="term" value="F:metal ion binding"/>
    <property type="evidence" value="ECO:0007669"/>
    <property type="project" value="UniProtKB-KW"/>
</dbReference>
<dbReference type="InterPro" id="IPR009016">
    <property type="entry name" value="Fe_hydrogenase"/>
</dbReference>
<dbReference type="SUPFAM" id="SSF53920">
    <property type="entry name" value="Fe-only hydrogenase"/>
    <property type="match status" value="1"/>
</dbReference>
<keyword evidence="4" id="KW-0411">Iron-sulfur</keyword>
<dbReference type="Gene3D" id="3.30.70.20">
    <property type="match status" value="1"/>
</dbReference>
<dbReference type="Pfam" id="PF13237">
    <property type="entry name" value="Fer4_10"/>
    <property type="match status" value="1"/>
</dbReference>
<evidence type="ECO:0000256" key="4">
    <source>
        <dbReference type="ARBA" id="ARBA00023014"/>
    </source>
</evidence>
<proteinExistence type="predicted"/>
<dbReference type="InterPro" id="IPR050395">
    <property type="entry name" value="4Fe4S_Ferredoxin_RnfB"/>
</dbReference>
<dbReference type="PROSITE" id="PS00198">
    <property type="entry name" value="4FE4S_FER_1"/>
    <property type="match status" value="1"/>
</dbReference>
<sequence length="449" mass="49084">MSSLNFYHSVTLDLVKCKGCTNCIKGCPTEAIRVRGGKAHIMQDKCIDCGECIRICPNHAKYAVTDGLEKLKSYKFTVALPAPSLYAQFKEGTSREAVNAALHAIGFDEVYEVPLAAEEVTVAIREYLKRNHDVRPLISSSCPAVLRLIRVRFPGLIKNIVPVKAPVEIAGKRAKEEISSVYGIKPEETGAFFISPCPAKVTSVKQPIGTPRSHVDGVLSISGIYGELMRNLGRSGFESIFEKSSGIGIGWGRSGGENIAIGIGSHLAVDGIHNCIDVLEEIELNKLSNIDYLELQACSGGCIGGALTVENRFVAKVKLIKLAEKLGTETRIDENSIVRDFEEGYYNFEKEINPTPSLKLDEDIAKAIRKMEILEKTLKELPGLDCGSCGCPNCRSLAEDIVQGRANETDCVFKLREKVRQLVAEVLDLSQKLPPTMEGQEGVRKSDPE</sequence>
<dbReference type="InterPro" id="IPR007202">
    <property type="entry name" value="4Fe-4S_dom"/>
</dbReference>
<dbReference type="PROSITE" id="PS51379">
    <property type="entry name" value="4FE4S_FER_2"/>
    <property type="match status" value="2"/>
</dbReference>
<gene>
    <name evidence="7" type="ORF">LZ11_00656</name>
</gene>
<keyword evidence="8" id="KW-1185">Reference proteome</keyword>
<keyword evidence="2" id="KW-0479">Metal-binding</keyword>
<organism evidence="7 8">
    <name type="scientific">Thermosediminibacter litoriperuensis</name>
    <dbReference type="NCBI Taxonomy" id="291989"/>
    <lineage>
        <taxon>Bacteria</taxon>
        <taxon>Bacillati</taxon>
        <taxon>Bacillota</taxon>
        <taxon>Clostridia</taxon>
        <taxon>Thermosediminibacterales</taxon>
        <taxon>Thermosediminibacteraceae</taxon>
        <taxon>Thermosediminibacter</taxon>
    </lineage>
</organism>
<dbReference type="PANTHER" id="PTHR43560">
    <property type="entry name" value="ION-TRANSLOCATING OXIDOREDUCTASE COMPLEX SUBUNIT B"/>
    <property type="match status" value="1"/>
</dbReference>
<dbReference type="Gene3D" id="1.10.15.40">
    <property type="entry name" value="Electron transport complex subunit B, putative Fe-S cluster"/>
    <property type="match status" value="1"/>
</dbReference>
<dbReference type="Gene3D" id="3.40.950.10">
    <property type="entry name" value="Fe-only Hydrogenase (Larger Subunit), Chain L, domain 3"/>
    <property type="match status" value="1"/>
</dbReference>
<dbReference type="Proteomes" id="UP000322294">
    <property type="component" value="Unassembled WGS sequence"/>
</dbReference>
<dbReference type="Pfam" id="PF04060">
    <property type="entry name" value="FeS"/>
    <property type="match status" value="1"/>
</dbReference>
<evidence type="ECO:0000256" key="1">
    <source>
        <dbReference type="ARBA" id="ARBA00022485"/>
    </source>
</evidence>
<dbReference type="Pfam" id="PF02906">
    <property type="entry name" value="Fe_hyd_lg_C"/>
    <property type="match status" value="2"/>
</dbReference>
<dbReference type="PANTHER" id="PTHR43560:SF1">
    <property type="entry name" value="ION-TRANSLOCATING OXIDOREDUCTASE COMPLEX SUBUNIT B"/>
    <property type="match status" value="1"/>
</dbReference>
<evidence type="ECO:0000256" key="3">
    <source>
        <dbReference type="ARBA" id="ARBA00023004"/>
    </source>
</evidence>
<name>A0A5S5AWU4_9FIRM</name>
<accession>A0A5S5AWU4</accession>
<dbReference type="EMBL" id="VNHO01000005">
    <property type="protein sequence ID" value="TYP57663.1"/>
    <property type="molecule type" value="Genomic_DNA"/>
</dbReference>
<dbReference type="SUPFAM" id="SSF54862">
    <property type="entry name" value="4Fe-4S ferredoxins"/>
    <property type="match status" value="1"/>
</dbReference>
<dbReference type="PROSITE" id="PS51656">
    <property type="entry name" value="4FE4S"/>
    <property type="match status" value="1"/>
</dbReference>
<protein>
    <submittedName>
        <fullName evidence="7">Iron only hydrogenase large subunit-like protein</fullName>
    </submittedName>
</protein>
<dbReference type="InterPro" id="IPR017900">
    <property type="entry name" value="4Fe4S_Fe_S_CS"/>
</dbReference>
<feature type="domain" description="4Fe-4S" evidence="6">
    <location>
        <begin position="369"/>
        <end position="428"/>
    </location>
</feature>
<reference evidence="7 8" key="1">
    <citation type="submission" date="2019-07" db="EMBL/GenBank/DDBJ databases">
        <title>Genomic Encyclopedia of Type Strains, Phase I: the one thousand microbial genomes (KMG-I) project.</title>
        <authorList>
            <person name="Kyrpides N."/>
        </authorList>
    </citation>
    <scope>NUCLEOTIDE SEQUENCE [LARGE SCALE GENOMIC DNA]</scope>
    <source>
        <strain evidence="7 8">DSM 16647</strain>
    </source>
</reference>
<feature type="domain" description="4Fe-4S ferredoxin-type" evidence="5">
    <location>
        <begin position="37"/>
        <end position="66"/>
    </location>
</feature>
<keyword evidence="3" id="KW-0408">Iron</keyword>
<feature type="domain" description="4Fe-4S ferredoxin-type" evidence="5">
    <location>
        <begin position="8"/>
        <end position="36"/>
    </location>
</feature>
<evidence type="ECO:0000259" key="6">
    <source>
        <dbReference type="PROSITE" id="PS51656"/>
    </source>
</evidence>
<dbReference type="InterPro" id="IPR004108">
    <property type="entry name" value="Fe_hydrogenase_lsu_C"/>
</dbReference>
<evidence type="ECO:0000259" key="5">
    <source>
        <dbReference type="PROSITE" id="PS51379"/>
    </source>
</evidence>
<dbReference type="AlphaFoldDB" id="A0A5S5AWU4"/>
<comment type="caution">
    <text evidence="7">The sequence shown here is derived from an EMBL/GenBank/DDBJ whole genome shotgun (WGS) entry which is preliminary data.</text>
</comment>
<dbReference type="GO" id="GO:0051539">
    <property type="term" value="F:4 iron, 4 sulfur cluster binding"/>
    <property type="evidence" value="ECO:0007669"/>
    <property type="project" value="UniProtKB-KW"/>
</dbReference>
<evidence type="ECO:0000256" key="2">
    <source>
        <dbReference type="ARBA" id="ARBA00022723"/>
    </source>
</evidence>
<keyword evidence="1" id="KW-0004">4Fe-4S</keyword>